<evidence type="ECO:0000256" key="4">
    <source>
        <dbReference type="ARBA" id="ARBA00022989"/>
    </source>
</evidence>
<sequence>MNLIILKLAIKNLFGRDKTSLLSILGLAIALVSTFYIYSYVSFELSYDSQHKKAKRIYRISGDIIAAENTATHAVLGPLLSPELKNHFAVVEAFTRLIPIRQQTVLEYHNQQFIVEEAYSADPDVFNIFSLEFIYGSNDNIFNNPDEIVINESLSKKIFDDVNPIGESLIKDGQLLKIAGVVKDSPENSHHKLNVLFSIGNRWSKLENLSPVQISEGYWMPSAYHFILLKPNTSIISITDNFDSFYKKYMAEFGNAINAKFKPVAVSLKELHFSRHMDYDLQKGNKTYIYLLIMIGLFILSVAIINYANLLFTQNIIQSKKIGIKKILGASHFTLYKQFTANSFFFIFTSFVLAYLIYFFSLSALISVTNIDKTVFHILKIFKLSAVLLVALVLITSSISFVNQMGKEGIKLLHPFSLKVLGPTNYRFGISSTVIQYTLSSILIISMIIITRQINFLLQSDMGFNKENILIIDLNNLAGTGKNINPFLNEIQRNPQIKNVALSTNIPGNIMGTSHFQIQRNGETVTKIVKTMGVDYQYIPTLDLHLKEGRNFAKTFKDSSFNSIIINEAFIDFCGFNGDMIGQKLAGDSKVIGVLKNARFNSLHNPAEPMVLYLGNNKMKYLNIKLESSDLKNAVQSIEKTWNNIYPEVLFDTQFLDNRIALLYDKDQQINTLIKLFTFISLLISIMGLVNLSTILTKSKTKEIGIRKANGANTLGILLLLNTKFIKWVAFAFILAIPAAYFIMNNWLHGFANKINLSWWIFGLAGVLVFGIALLTVNLNSWNAARRNPVEALRYE</sequence>
<keyword evidence="10" id="KW-1185">Reference proteome</keyword>
<dbReference type="AlphaFoldDB" id="A0A6I6JP58"/>
<organism evidence="9 10">
    <name type="scientific">Maribellus comscasis</name>
    <dbReference type="NCBI Taxonomy" id="2681766"/>
    <lineage>
        <taxon>Bacteria</taxon>
        <taxon>Pseudomonadati</taxon>
        <taxon>Bacteroidota</taxon>
        <taxon>Bacteroidia</taxon>
        <taxon>Marinilabiliales</taxon>
        <taxon>Prolixibacteraceae</taxon>
        <taxon>Maribellus</taxon>
    </lineage>
</organism>
<feature type="transmembrane region" description="Helical" evidence="6">
    <location>
        <begin position="759"/>
        <end position="779"/>
    </location>
</feature>
<feature type="transmembrane region" description="Helical" evidence="6">
    <location>
        <begin position="21"/>
        <end position="41"/>
    </location>
</feature>
<dbReference type="InterPro" id="IPR050250">
    <property type="entry name" value="Macrolide_Exporter_MacB"/>
</dbReference>
<dbReference type="InterPro" id="IPR025857">
    <property type="entry name" value="MacB_PCD"/>
</dbReference>
<evidence type="ECO:0000256" key="5">
    <source>
        <dbReference type="ARBA" id="ARBA00023136"/>
    </source>
</evidence>
<feature type="transmembrane region" description="Helical" evidence="6">
    <location>
        <begin position="344"/>
        <end position="366"/>
    </location>
</feature>
<feature type="transmembrane region" description="Helical" evidence="6">
    <location>
        <begin position="676"/>
        <end position="697"/>
    </location>
</feature>
<protein>
    <submittedName>
        <fullName evidence="9">FtsX-like permease family protein</fullName>
    </submittedName>
</protein>
<proteinExistence type="predicted"/>
<dbReference type="Pfam" id="PF12704">
    <property type="entry name" value="MacB_PCD"/>
    <property type="match status" value="1"/>
</dbReference>
<evidence type="ECO:0000256" key="2">
    <source>
        <dbReference type="ARBA" id="ARBA00022475"/>
    </source>
</evidence>
<feature type="transmembrane region" description="Helical" evidence="6">
    <location>
        <begin position="288"/>
        <end position="312"/>
    </location>
</feature>
<dbReference type="Proteomes" id="UP000428260">
    <property type="component" value="Chromosome"/>
</dbReference>
<dbReference type="PANTHER" id="PTHR30572">
    <property type="entry name" value="MEMBRANE COMPONENT OF TRANSPORTER-RELATED"/>
    <property type="match status" value="1"/>
</dbReference>
<keyword evidence="5 6" id="KW-0472">Membrane</keyword>
<name>A0A6I6JP58_9BACT</name>
<gene>
    <name evidence="9" type="ORF">GM418_04380</name>
</gene>
<keyword evidence="2" id="KW-1003">Cell membrane</keyword>
<evidence type="ECO:0000313" key="9">
    <source>
        <dbReference type="EMBL" id="QGY42919.1"/>
    </source>
</evidence>
<feature type="domain" description="ABC3 transporter permease C-terminal" evidence="7">
    <location>
        <begin position="676"/>
        <end position="789"/>
    </location>
</feature>
<keyword evidence="4 6" id="KW-1133">Transmembrane helix</keyword>
<dbReference type="KEGG" id="mcos:GM418_04380"/>
<evidence type="ECO:0000259" key="7">
    <source>
        <dbReference type="Pfam" id="PF02687"/>
    </source>
</evidence>
<dbReference type="GO" id="GO:0022857">
    <property type="term" value="F:transmembrane transporter activity"/>
    <property type="evidence" value="ECO:0007669"/>
    <property type="project" value="TreeGrafter"/>
</dbReference>
<feature type="transmembrane region" description="Helical" evidence="6">
    <location>
        <begin position="725"/>
        <end position="744"/>
    </location>
</feature>
<dbReference type="PANTHER" id="PTHR30572:SF18">
    <property type="entry name" value="ABC-TYPE MACROLIDE FAMILY EXPORT SYSTEM PERMEASE COMPONENT 2"/>
    <property type="match status" value="1"/>
</dbReference>
<dbReference type="GO" id="GO:0005886">
    <property type="term" value="C:plasma membrane"/>
    <property type="evidence" value="ECO:0007669"/>
    <property type="project" value="UniProtKB-SubCell"/>
</dbReference>
<dbReference type="EMBL" id="CP046401">
    <property type="protein sequence ID" value="QGY42919.1"/>
    <property type="molecule type" value="Genomic_DNA"/>
</dbReference>
<dbReference type="InterPro" id="IPR003838">
    <property type="entry name" value="ABC3_permease_C"/>
</dbReference>
<dbReference type="RefSeq" id="WP_158863532.1">
    <property type="nucleotide sequence ID" value="NZ_CP046401.1"/>
</dbReference>
<accession>A0A6I6JP58</accession>
<evidence type="ECO:0000256" key="6">
    <source>
        <dbReference type="SAM" id="Phobius"/>
    </source>
</evidence>
<evidence type="ECO:0000256" key="3">
    <source>
        <dbReference type="ARBA" id="ARBA00022692"/>
    </source>
</evidence>
<feature type="transmembrane region" description="Helical" evidence="6">
    <location>
        <begin position="386"/>
        <end position="405"/>
    </location>
</feature>
<evidence type="ECO:0000313" key="10">
    <source>
        <dbReference type="Proteomes" id="UP000428260"/>
    </source>
</evidence>
<keyword evidence="3 6" id="KW-0812">Transmembrane</keyword>
<evidence type="ECO:0000256" key="1">
    <source>
        <dbReference type="ARBA" id="ARBA00004651"/>
    </source>
</evidence>
<dbReference type="Pfam" id="PF02687">
    <property type="entry name" value="FtsX"/>
    <property type="match status" value="1"/>
</dbReference>
<reference evidence="9 10" key="1">
    <citation type="submission" date="2019-11" db="EMBL/GenBank/DDBJ databases">
        <authorList>
            <person name="Zheng R.K."/>
            <person name="Sun C.M."/>
        </authorList>
    </citation>
    <scope>NUCLEOTIDE SEQUENCE [LARGE SCALE GENOMIC DNA]</scope>
    <source>
        <strain evidence="9 10">WC007</strain>
    </source>
</reference>
<feature type="transmembrane region" description="Helical" evidence="6">
    <location>
        <begin position="426"/>
        <end position="450"/>
    </location>
</feature>
<evidence type="ECO:0000259" key="8">
    <source>
        <dbReference type="Pfam" id="PF12704"/>
    </source>
</evidence>
<feature type="domain" description="MacB-like periplasmic core" evidence="8">
    <location>
        <begin position="20"/>
        <end position="198"/>
    </location>
</feature>
<comment type="subcellular location">
    <subcellularLocation>
        <location evidence="1">Cell membrane</location>
        <topology evidence="1">Multi-pass membrane protein</topology>
    </subcellularLocation>
</comment>